<dbReference type="EMBL" id="MU275884">
    <property type="protein sequence ID" value="KAI0048600.1"/>
    <property type="molecule type" value="Genomic_DNA"/>
</dbReference>
<accession>A0ACB8RYB1</accession>
<dbReference type="Proteomes" id="UP000814033">
    <property type="component" value="Unassembled WGS sequence"/>
</dbReference>
<sequence length="99" mass="10247">MPNALSHIVFKVEVEPLGLITIDILVAPNGDLSVTYDSNPAASTYSPDKPAGGPPIVRTVNLSLNVARDANGASSIKLEEVVALVQGVAAVLQPARSED</sequence>
<evidence type="ECO:0000313" key="1">
    <source>
        <dbReference type="EMBL" id="KAI0048600.1"/>
    </source>
</evidence>
<name>A0ACB8RYB1_9AGAM</name>
<gene>
    <name evidence="1" type="ORF">FA95DRAFT_1605105</name>
</gene>
<proteinExistence type="predicted"/>
<keyword evidence="2" id="KW-1185">Reference proteome</keyword>
<reference evidence="1" key="1">
    <citation type="submission" date="2021-02" db="EMBL/GenBank/DDBJ databases">
        <authorList>
            <consortium name="DOE Joint Genome Institute"/>
            <person name="Ahrendt S."/>
            <person name="Looney B.P."/>
            <person name="Miyauchi S."/>
            <person name="Morin E."/>
            <person name="Drula E."/>
            <person name="Courty P.E."/>
            <person name="Chicoki N."/>
            <person name="Fauchery L."/>
            <person name="Kohler A."/>
            <person name="Kuo A."/>
            <person name="Labutti K."/>
            <person name="Pangilinan J."/>
            <person name="Lipzen A."/>
            <person name="Riley R."/>
            <person name="Andreopoulos W."/>
            <person name="He G."/>
            <person name="Johnson J."/>
            <person name="Barry K.W."/>
            <person name="Grigoriev I.V."/>
            <person name="Nagy L."/>
            <person name="Hibbett D."/>
            <person name="Henrissat B."/>
            <person name="Matheny P.B."/>
            <person name="Labbe J."/>
            <person name="Martin F."/>
        </authorList>
    </citation>
    <scope>NUCLEOTIDE SEQUENCE</scope>
    <source>
        <strain evidence="1">FP105234-sp</strain>
    </source>
</reference>
<organism evidence="1 2">
    <name type="scientific">Auriscalpium vulgare</name>
    <dbReference type="NCBI Taxonomy" id="40419"/>
    <lineage>
        <taxon>Eukaryota</taxon>
        <taxon>Fungi</taxon>
        <taxon>Dikarya</taxon>
        <taxon>Basidiomycota</taxon>
        <taxon>Agaricomycotina</taxon>
        <taxon>Agaricomycetes</taxon>
        <taxon>Russulales</taxon>
        <taxon>Auriscalpiaceae</taxon>
        <taxon>Auriscalpium</taxon>
    </lineage>
</organism>
<comment type="caution">
    <text evidence="1">The sequence shown here is derived from an EMBL/GenBank/DDBJ whole genome shotgun (WGS) entry which is preliminary data.</text>
</comment>
<protein>
    <submittedName>
        <fullName evidence="1">Uncharacterized protein</fullName>
    </submittedName>
</protein>
<evidence type="ECO:0000313" key="2">
    <source>
        <dbReference type="Proteomes" id="UP000814033"/>
    </source>
</evidence>
<reference evidence="1" key="2">
    <citation type="journal article" date="2022" name="New Phytol.">
        <title>Evolutionary transition to the ectomycorrhizal habit in the genomes of a hyperdiverse lineage of mushroom-forming fungi.</title>
        <authorList>
            <person name="Looney B."/>
            <person name="Miyauchi S."/>
            <person name="Morin E."/>
            <person name="Drula E."/>
            <person name="Courty P.E."/>
            <person name="Kohler A."/>
            <person name="Kuo A."/>
            <person name="LaButti K."/>
            <person name="Pangilinan J."/>
            <person name="Lipzen A."/>
            <person name="Riley R."/>
            <person name="Andreopoulos W."/>
            <person name="He G."/>
            <person name="Johnson J."/>
            <person name="Nolan M."/>
            <person name="Tritt A."/>
            <person name="Barry K.W."/>
            <person name="Grigoriev I.V."/>
            <person name="Nagy L.G."/>
            <person name="Hibbett D."/>
            <person name="Henrissat B."/>
            <person name="Matheny P.B."/>
            <person name="Labbe J."/>
            <person name="Martin F.M."/>
        </authorList>
    </citation>
    <scope>NUCLEOTIDE SEQUENCE</scope>
    <source>
        <strain evidence="1">FP105234-sp</strain>
    </source>
</reference>